<gene>
    <name evidence="1" type="ORF">GCM10009640_07110</name>
</gene>
<proteinExistence type="predicted"/>
<sequence>MKDHLEIVADGEGLSVIGDRTTVARFLGSRGLLATSTDFRLDKLHGLLQASDAVLDGASDIMAGSGRWLKLTDESADMVREFGLMESGSAGVSYAMIGDPGVINKWIRVDTGLGAMLTNPALLTGVVGVMAQVARQGEMREIKAYLAAIDTRLTEVARAQKDAELAKVVGARSSIERALSLRDAQGGRTDATTWSTVQDRVGAVDDALSWAIIRLSRVAERIEAVDRGRQRVELVQRAPGEVCELLAVIAHCFELQDALDVMQLDRVFEESPNDLEAQRSALDSHRETRRALVRDAVEGVASRIDSAARTANSNTLLHMRAARAMTDSANNVGQAVARLELPLGIESERQALRAPGWWEAARDSGQLANAGAELAPKLVLPAAGVGVGLLYKLPGTRPLAQKAIAAARRIVR</sequence>
<dbReference type="Proteomes" id="UP001501266">
    <property type="component" value="Unassembled WGS sequence"/>
</dbReference>
<keyword evidence="2" id="KW-1185">Reference proteome</keyword>
<accession>A0ABN1YPI2</accession>
<evidence type="ECO:0000313" key="1">
    <source>
        <dbReference type="EMBL" id="GAA1419425.1"/>
    </source>
</evidence>
<name>A0ABN1YPI2_9MICO</name>
<dbReference type="EMBL" id="BAAAKK010000001">
    <property type="protein sequence ID" value="GAA1419425.1"/>
    <property type="molecule type" value="Genomic_DNA"/>
</dbReference>
<organism evidence="1 2">
    <name type="scientific">Agrococcus citreus</name>
    <dbReference type="NCBI Taxonomy" id="84643"/>
    <lineage>
        <taxon>Bacteria</taxon>
        <taxon>Bacillati</taxon>
        <taxon>Actinomycetota</taxon>
        <taxon>Actinomycetes</taxon>
        <taxon>Micrococcales</taxon>
        <taxon>Microbacteriaceae</taxon>
        <taxon>Agrococcus</taxon>
    </lineage>
</organism>
<comment type="caution">
    <text evidence="1">The sequence shown here is derived from an EMBL/GenBank/DDBJ whole genome shotgun (WGS) entry which is preliminary data.</text>
</comment>
<protein>
    <submittedName>
        <fullName evidence="1">Uncharacterized protein</fullName>
    </submittedName>
</protein>
<evidence type="ECO:0000313" key="2">
    <source>
        <dbReference type="Proteomes" id="UP001501266"/>
    </source>
</evidence>
<dbReference type="RefSeq" id="WP_343917386.1">
    <property type="nucleotide sequence ID" value="NZ_BAAAKK010000001.1"/>
</dbReference>
<reference evidence="1 2" key="1">
    <citation type="journal article" date="2019" name="Int. J. Syst. Evol. Microbiol.">
        <title>The Global Catalogue of Microorganisms (GCM) 10K type strain sequencing project: providing services to taxonomists for standard genome sequencing and annotation.</title>
        <authorList>
            <consortium name="The Broad Institute Genomics Platform"/>
            <consortium name="The Broad Institute Genome Sequencing Center for Infectious Disease"/>
            <person name="Wu L."/>
            <person name="Ma J."/>
        </authorList>
    </citation>
    <scope>NUCLEOTIDE SEQUENCE [LARGE SCALE GENOMIC DNA]</scope>
    <source>
        <strain evidence="1 2">JCM 12398</strain>
    </source>
</reference>